<feature type="domain" description="Sec23/Sec24 beta-sandwich" evidence="20">
    <location>
        <begin position="688"/>
        <end position="771"/>
    </location>
</feature>
<dbReference type="Pfam" id="PF04811">
    <property type="entry name" value="Sec23_trunk"/>
    <property type="match status" value="1"/>
</dbReference>
<feature type="domain" description="Sec23/Sec24 trunk" evidence="18">
    <location>
        <begin position="440"/>
        <end position="682"/>
    </location>
</feature>
<dbReference type="InterPro" id="IPR036175">
    <property type="entry name" value="Sec23/24_helical_dom_sf"/>
</dbReference>
<reference evidence="21" key="1">
    <citation type="submission" date="2020-10" db="EMBL/GenBank/DDBJ databases">
        <title>Feather gene expression reveals the developmental basis of iridescence in African starlings.</title>
        <authorList>
            <person name="Rubenstein D.R."/>
        </authorList>
    </citation>
    <scope>NUCLEOTIDE SEQUENCE</scope>
    <source>
        <strain evidence="21">SS15</strain>
        <tissue evidence="21">Liver</tissue>
    </source>
</reference>
<evidence type="ECO:0000259" key="19">
    <source>
        <dbReference type="Pfam" id="PF04815"/>
    </source>
</evidence>
<dbReference type="GO" id="GO:0090110">
    <property type="term" value="P:COPII-coated vesicle cargo loading"/>
    <property type="evidence" value="ECO:0007669"/>
    <property type="project" value="TreeGrafter"/>
</dbReference>
<evidence type="ECO:0000313" key="21">
    <source>
        <dbReference type="EMBL" id="KAG0114180.1"/>
    </source>
</evidence>
<reference evidence="22" key="3">
    <citation type="submission" date="2022-01" db="EMBL/GenBank/DDBJ databases">
        <authorList>
            <person name="Rubenstein D.R."/>
        </authorList>
    </citation>
    <scope>NUCLEOTIDE SEQUENCE</scope>
    <source>
        <strain evidence="22">SS15</strain>
        <tissue evidence="22">Liver</tissue>
    </source>
</reference>
<keyword evidence="9" id="KW-0256">Endoplasmic reticulum</keyword>
<dbReference type="Pfam" id="PF04810">
    <property type="entry name" value="zf-Sec23_Sec24"/>
    <property type="match status" value="1"/>
</dbReference>
<keyword evidence="11" id="KW-0931">ER-Golgi transport</keyword>
<dbReference type="InterPro" id="IPR036465">
    <property type="entry name" value="vWFA_dom_sf"/>
</dbReference>
<dbReference type="InterPro" id="IPR050550">
    <property type="entry name" value="SEC23_SEC24_subfamily"/>
</dbReference>
<evidence type="ECO:0000313" key="23">
    <source>
        <dbReference type="Proteomes" id="UP000618051"/>
    </source>
</evidence>
<keyword evidence="14" id="KW-0968">Cytoplasmic vesicle</keyword>
<dbReference type="Proteomes" id="UP000618051">
    <property type="component" value="Unassembled WGS sequence"/>
</dbReference>
<evidence type="ECO:0000259" key="18">
    <source>
        <dbReference type="Pfam" id="PF04811"/>
    </source>
</evidence>
<dbReference type="SUPFAM" id="SSF53300">
    <property type="entry name" value="vWA-like"/>
    <property type="match status" value="1"/>
</dbReference>
<dbReference type="InterPro" id="IPR006896">
    <property type="entry name" value="Sec23/24_trunk_dom"/>
</dbReference>
<dbReference type="InterPro" id="IPR036174">
    <property type="entry name" value="Znf_Sec23_Sec24_sf"/>
</dbReference>
<dbReference type="PANTHER" id="PTHR13803:SF6">
    <property type="entry name" value="PROTEIN TRANSPORT PROTEIN SEC24D"/>
    <property type="match status" value="1"/>
</dbReference>
<evidence type="ECO:0000256" key="10">
    <source>
        <dbReference type="ARBA" id="ARBA00022833"/>
    </source>
</evidence>
<evidence type="ECO:0008006" key="24">
    <source>
        <dbReference type="Google" id="ProtNLM"/>
    </source>
</evidence>
<keyword evidence="5" id="KW-0813">Transport</keyword>
<evidence type="ECO:0000256" key="1">
    <source>
        <dbReference type="ARBA" id="ARBA00004299"/>
    </source>
</evidence>
<gene>
    <name evidence="22" type="ORF">IHE44_0013412</name>
    <name evidence="21" type="ORF">IHE44_008663</name>
</gene>
<feature type="domain" description="Zinc finger Sec23/Sec24-type" evidence="17">
    <location>
        <begin position="363"/>
        <end position="400"/>
    </location>
</feature>
<keyword evidence="13" id="KW-0472">Membrane</keyword>
<dbReference type="FunFam" id="2.30.30.380:FF:000003">
    <property type="entry name" value="SEC24 homolog D, COPII coat complex component"/>
    <property type="match status" value="1"/>
</dbReference>
<dbReference type="GO" id="GO:0005829">
    <property type="term" value="C:cytosol"/>
    <property type="evidence" value="ECO:0007669"/>
    <property type="project" value="UniProtKB-SubCell"/>
</dbReference>
<dbReference type="SUPFAM" id="SSF82919">
    <property type="entry name" value="Zn-finger domain of Sec23/24"/>
    <property type="match status" value="1"/>
</dbReference>
<feature type="compositionally biased region" description="Polar residues" evidence="15">
    <location>
        <begin position="108"/>
        <end position="148"/>
    </location>
</feature>
<evidence type="ECO:0000256" key="4">
    <source>
        <dbReference type="ARBA" id="ARBA00008334"/>
    </source>
</evidence>
<evidence type="ECO:0000259" key="16">
    <source>
        <dbReference type="Pfam" id="PF00626"/>
    </source>
</evidence>
<dbReference type="PANTHER" id="PTHR13803">
    <property type="entry name" value="SEC24-RELATED PROTEIN"/>
    <property type="match status" value="1"/>
</dbReference>
<accession>A0A835TPT5</accession>
<dbReference type="Gene3D" id="2.30.30.380">
    <property type="entry name" value="Zn-finger domain of Sec23/24"/>
    <property type="match status" value="1"/>
</dbReference>
<keyword evidence="12" id="KW-0653">Protein transport</keyword>
<dbReference type="Pfam" id="PF08033">
    <property type="entry name" value="Sec23_BS"/>
    <property type="match status" value="1"/>
</dbReference>
<comment type="subcellular location">
    <subcellularLocation>
        <location evidence="3">Cytoplasm</location>
        <location evidence="3">Cytosol</location>
    </subcellularLocation>
    <subcellularLocation>
        <location evidence="1">Cytoplasmic vesicle</location>
        <location evidence="1">COPII-coated vesicle membrane</location>
        <topology evidence="1">Peripheral membrane protein</topology>
        <orientation evidence="1">Cytoplasmic side</orientation>
    </subcellularLocation>
    <subcellularLocation>
        <location evidence="2">Endoplasmic reticulum membrane</location>
        <topology evidence="2">Peripheral membrane protein</topology>
        <orientation evidence="2">Cytoplasmic side</orientation>
    </subcellularLocation>
</comment>
<dbReference type="GO" id="GO:0000149">
    <property type="term" value="F:SNARE binding"/>
    <property type="evidence" value="ECO:0007669"/>
    <property type="project" value="TreeGrafter"/>
</dbReference>
<feature type="domain" description="Gelsolin-like" evidence="16">
    <location>
        <begin position="904"/>
        <end position="975"/>
    </location>
</feature>
<reference evidence="22 23" key="2">
    <citation type="journal article" date="2021" name="J. Hered.">
        <title>Feather Gene Expression Elucidates the Developmental Basis of Plumage Iridescence in African Starlings.</title>
        <authorList>
            <person name="Rubenstein D.R."/>
            <person name="Corvelo A."/>
            <person name="MacManes M.D."/>
            <person name="Maia R."/>
            <person name="Narzisi G."/>
            <person name="Rousaki A."/>
            <person name="Vandenabeele P."/>
            <person name="Shawkey M.D."/>
            <person name="Solomon J."/>
        </authorList>
    </citation>
    <scope>NUCLEOTIDE SEQUENCE [LARGE SCALE GENOMIC DNA]</scope>
    <source>
        <strain evidence="22">SS15</strain>
    </source>
</reference>
<keyword evidence="6" id="KW-0963">Cytoplasm</keyword>
<evidence type="ECO:0000256" key="11">
    <source>
        <dbReference type="ARBA" id="ARBA00022892"/>
    </source>
</evidence>
<feature type="compositionally biased region" description="Polar residues" evidence="15">
    <location>
        <begin position="37"/>
        <end position="52"/>
    </location>
</feature>
<sequence length="1184" mass="129918">MSQQGYVAAPPYSQSQPGIGGFGPPNSSVHYGHYGDPNSSYSAPQPGVSKSTVPFGSPAPVGPPPPGAQQFSQTGFQNGSGTPGQQPHRFQGPPPPSNTGPSYPPYSHQSQAAFPNTAPASSTAQLADQLNSMQINSYGPGTAPSSCVSPGHPAAFQGPRLLPPTQQQMGLPPAPQLPPPPANSVNGLSAQPALPPVARQGGIPGPVPPNPNLQHLPGQPPGPGYHPQQANYGPQMAASQLSYPGAFPGGPAQLSGPPQKKLDPDSIPSPIQVIENDKAARGGQVYATNTRGQVPPLVTTNCVIQDQGHASPRYIRCTTYCFPVTSDMAKQARIPLAAVIQPFAAVPPNETPLYVVNHGESGPIRCNRCKAYMCPFMQFIEGGRRYQCAFCSCINDVPPFFFQHLDHMGRRIDHYERPELSLGSYEYVATSDYCRDKKPPNPPAFIFMIDVSYRNIKSGLVKLICDELKTLLDKLPREEQEESSAIRVGFVTYNKVLHFFNVKSSLAQPQMMVVTDVAEVFVPLLDGFLVDFEESRSVITNLLDQIPELFADTNESETIFAPVIQAGMEALKAAECAGKLFIFHSSLPTAEAPGKLKNRDDKKLLNTDKEKTLFQPQGNYEALAKDCVANGCCVNLFLFPNQYVDVASMGLVTMYTGGTLYKYNNFQLETDSPQFLSDFRKDIQKKMGFDATMRVRTSTGFRATDFFGAIYMNNTTDVEMAAVDCDKAVTVEFKHDDKLNEDTGALIQCAVLYTSMSGQRRIRIHNIGLNCSSQLADVYRTCETDALINFFAKSAFKAILSQPLKTVRDILMNQTAHMLACYKKNCASPAAVSQLILPDTMKVLPVYMNCLLKSCVLAGRPEIPTDERAFHRQLVMAMGVADTQLFFYPLLLPIHSLDLKSDAVPAAVRCSEERLSEGGAFLLANGLSMFLWLGASVSPELIQGLFNVPSFAHISTETTSLPDLDNPFSKKLKHILEQVQSQKPHTMKLMVVKQREQPEMLFRQFLVEDKSIYGGASYVDFLVRDSFWCLKTGPQLHQTQAFCCALLTLFCARFVQFHLIPPLPEYFAYFLSCRIGSFALRTNASECETGSLHGLSIFSVFLLLSSPMAVVRRQDPSEEKCPKEGTLGSEPSLDLMHLYKATGLKRFFSESMFKLRLHLLMLSQILIIRLSDSELYPALPVEVL</sequence>
<evidence type="ECO:0000256" key="5">
    <source>
        <dbReference type="ARBA" id="ARBA00022448"/>
    </source>
</evidence>
<dbReference type="GO" id="GO:0008270">
    <property type="term" value="F:zinc ion binding"/>
    <property type="evidence" value="ECO:0007669"/>
    <property type="project" value="InterPro"/>
</dbReference>
<dbReference type="SUPFAM" id="SSF81995">
    <property type="entry name" value="beta-sandwich domain of Sec23/24"/>
    <property type="match status" value="1"/>
</dbReference>
<comment type="similarity">
    <text evidence="4">Belongs to the SEC23/SEC24 family. SEC24 subfamily.</text>
</comment>
<keyword evidence="8" id="KW-0479">Metal-binding</keyword>
<evidence type="ECO:0000256" key="7">
    <source>
        <dbReference type="ARBA" id="ARBA00022553"/>
    </source>
</evidence>
<evidence type="ECO:0000256" key="13">
    <source>
        <dbReference type="ARBA" id="ARBA00023136"/>
    </source>
</evidence>
<evidence type="ECO:0000256" key="8">
    <source>
        <dbReference type="ARBA" id="ARBA00022723"/>
    </source>
</evidence>
<proteinExistence type="inferred from homology"/>
<dbReference type="Gene3D" id="1.20.120.730">
    <property type="entry name" value="Sec23/Sec24 helical domain"/>
    <property type="match status" value="1"/>
</dbReference>
<dbReference type="OrthoDB" id="49016at2759"/>
<dbReference type="InterPro" id="IPR007123">
    <property type="entry name" value="Gelsolin-like_dom"/>
</dbReference>
<dbReference type="Gene3D" id="3.40.20.10">
    <property type="entry name" value="Severin"/>
    <property type="match status" value="1"/>
</dbReference>
<evidence type="ECO:0000256" key="9">
    <source>
        <dbReference type="ARBA" id="ARBA00022824"/>
    </source>
</evidence>
<evidence type="ECO:0000256" key="15">
    <source>
        <dbReference type="SAM" id="MobiDB-lite"/>
    </source>
</evidence>
<dbReference type="SUPFAM" id="SSF82754">
    <property type="entry name" value="C-terminal, gelsolin-like domain of Sec23/24"/>
    <property type="match status" value="1"/>
</dbReference>
<dbReference type="Pfam" id="PF04815">
    <property type="entry name" value="Sec23_helical"/>
    <property type="match status" value="1"/>
</dbReference>
<dbReference type="AlphaFoldDB" id="A0A835TPT5"/>
<comment type="caution">
    <text evidence="21">The sequence shown here is derived from an EMBL/GenBank/DDBJ whole genome shotgun (WGS) entry which is preliminary data.</text>
</comment>
<keyword evidence="10" id="KW-0862">Zinc</keyword>
<evidence type="ECO:0000256" key="2">
    <source>
        <dbReference type="ARBA" id="ARBA00004397"/>
    </source>
</evidence>
<evidence type="ECO:0000259" key="17">
    <source>
        <dbReference type="Pfam" id="PF04810"/>
    </source>
</evidence>
<dbReference type="CDD" id="cd01479">
    <property type="entry name" value="Sec24-like"/>
    <property type="match status" value="1"/>
</dbReference>
<evidence type="ECO:0000256" key="6">
    <source>
        <dbReference type="ARBA" id="ARBA00022490"/>
    </source>
</evidence>
<dbReference type="InterPro" id="IPR006900">
    <property type="entry name" value="Sec23/24_helical_dom"/>
</dbReference>
<dbReference type="GO" id="GO:0005789">
    <property type="term" value="C:endoplasmic reticulum membrane"/>
    <property type="evidence" value="ECO:0007669"/>
    <property type="project" value="UniProtKB-SubCell"/>
</dbReference>
<dbReference type="Gene3D" id="3.40.50.410">
    <property type="entry name" value="von Willebrand factor, type A domain"/>
    <property type="match status" value="1"/>
</dbReference>
<dbReference type="InterPro" id="IPR029006">
    <property type="entry name" value="ADF-H/Gelsolin-like_dom_sf"/>
</dbReference>
<dbReference type="FunFam" id="3.40.50.410:FF:000020">
    <property type="entry name" value="protein transport protein Sec24D isoform X1"/>
    <property type="match status" value="1"/>
</dbReference>
<dbReference type="FunFam" id="3.40.20.10:FF:000023">
    <property type="entry name" value="protein transport protein Sec24C isoform X1"/>
    <property type="match status" value="1"/>
</dbReference>
<keyword evidence="23" id="KW-1185">Reference proteome</keyword>
<name>A0A835TPT5_9PASS</name>
<protein>
    <recommendedName>
        <fullName evidence="24">SEC24 homolog D, COPII coat complex component</fullName>
    </recommendedName>
</protein>
<dbReference type="InterPro" id="IPR036180">
    <property type="entry name" value="Gelsolin-like_dom_sf"/>
</dbReference>
<evidence type="ECO:0000256" key="14">
    <source>
        <dbReference type="ARBA" id="ARBA00023329"/>
    </source>
</evidence>
<evidence type="ECO:0000256" key="12">
    <source>
        <dbReference type="ARBA" id="ARBA00022927"/>
    </source>
</evidence>
<dbReference type="EMBL" id="JADDUC020000006">
    <property type="protein sequence ID" value="KAI1238672.1"/>
    <property type="molecule type" value="Genomic_DNA"/>
</dbReference>
<dbReference type="GO" id="GO:0006886">
    <property type="term" value="P:intracellular protein transport"/>
    <property type="evidence" value="ECO:0007669"/>
    <property type="project" value="InterPro"/>
</dbReference>
<dbReference type="FunFam" id="2.60.40.1670:FF:000004">
    <property type="entry name" value="SEC24 homolog D, COPII coat complex component"/>
    <property type="match status" value="1"/>
</dbReference>
<evidence type="ECO:0000313" key="22">
    <source>
        <dbReference type="EMBL" id="KAI1238672.1"/>
    </source>
</evidence>
<keyword evidence="7" id="KW-0597">Phosphoprotein</keyword>
<feature type="compositionally biased region" description="Polar residues" evidence="15">
    <location>
        <begin position="72"/>
        <end position="85"/>
    </location>
</feature>
<organism evidence="21">
    <name type="scientific">Lamprotornis superbus</name>
    <dbReference type="NCBI Taxonomy" id="245042"/>
    <lineage>
        <taxon>Eukaryota</taxon>
        <taxon>Metazoa</taxon>
        <taxon>Chordata</taxon>
        <taxon>Craniata</taxon>
        <taxon>Vertebrata</taxon>
        <taxon>Euteleostomi</taxon>
        <taxon>Archelosauria</taxon>
        <taxon>Archosauria</taxon>
        <taxon>Dinosauria</taxon>
        <taxon>Saurischia</taxon>
        <taxon>Theropoda</taxon>
        <taxon>Coelurosauria</taxon>
        <taxon>Aves</taxon>
        <taxon>Neognathae</taxon>
        <taxon>Neoaves</taxon>
        <taxon>Telluraves</taxon>
        <taxon>Australaves</taxon>
        <taxon>Passeriformes</taxon>
        <taxon>Sturnidae</taxon>
        <taxon>Lamprotornis</taxon>
    </lineage>
</organism>
<dbReference type="GO" id="GO:0030127">
    <property type="term" value="C:COPII vesicle coat"/>
    <property type="evidence" value="ECO:0007669"/>
    <property type="project" value="InterPro"/>
</dbReference>
<dbReference type="GO" id="GO:0070971">
    <property type="term" value="C:endoplasmic reticulum exit site"/>
    <property type="evidence" value="ECO:0007669"/>
    <property type="project" value="TreeGrafter"/>
</dbReference>
<feature type="compositionally biased region" description="Pro residues" evidence="15">
    <location>
        <begin position="92"/>
        <end position="104"/>
    </location>
</feature>
<feature type="non-terminal residue" evidence="21">
    <location>
        <position position="1184"/>
    </location>
</feature>
<dbReference type="InterPro" id="IPR012990">
    <property type="entry name" value="Beta-sandwich_Sec23_24"/>
</dbReference>
<dbReference type="InterPro" id="IPR041742">
    <property type="entry name" value="Sec24-like_trunk_dom"/>
</dbReference>
<evidence type="ECO:0000259" key="20">
    <source>
        <dbReference type="Pfam" id="PF08033"/>
    </source>
</evidence>
<dbReference type="Gene3D" id="2.60.40.1670">
    <property type="entry name" value="beta-sandwich domain of Sec23/24"/>
    <property type="match status" value="1"/>
</dbReference>
<evidence type="ECO:0000256" key="3">
    <source>
        <dbReference type="ARBA" id="ARBA00004514"/>
    </source>
</evidence>
<dbReference type="InterPro" id="IPR006895">
    <property type="entry name" value="Znf_Sec23_Sec24"/>
</dbReference>
<dbReference type="SUPFAM" id="SSF81811">
    <property type="entry name" value="Helical domain of Sec23/24"/>
    <property type="match status" value="1"/>
</dbReference>
<feature type="region of interest" description="Disordered" evidence="15">
    <location>
        <begin position="1"/>
        <end position="270"/>
    </location>
</feature>
<dbReference type="Pfam" id="PF00626">
    <property type="entry name" value="Gelsolin"/>
    <property type="match status" value="1"/>
</dbReference>
<feature type="domain" description="Sec23/Sec24 helical" evidence="19">
    <location>
        <begin position="784"/>
        <end position="883"/>
    </location>
</feature>
<dbReference type="EMBL" id="JADDUC010000329">
    <property type="protein sequence ID" value="KAG0114180.1"/>
    <property type="molecule type" value="Genomic_DNA"/>
</dbReference>
<feature type="compositionally biased region" description="Pro residues" evidence="15">
    <location>
        <begin position="172"/>
        <end position="182"/>
    </location>
</feature>